<gene>
    <name evidence="1" type="ORF">BLL52_2156</name>
</gene>
<dbReference type="AlphaFoldDB" id="A0A1Q8YD22"/>
<comment type="caution">
    <text evidence="1">The sequence shown here is derived from an EMBL/GenBank/DDBJ whole genome shotgun (WGS) entry which is preliminary data.</text>
</comment>
<organism evidence="1 2">
    <name type="scientific">Rhodoferax antarcticus ANT.BR</name>
    <dbReference type="NCBI Taxonomy" id="1111071"/>
    <lineage>
        <taxon>Bacteria</taxon>
        <taxon>Pseudomonadati</taxon>
        <taxon>Pseudomonadota</taxon>
        <taxon>Betaproteobacteria</taxon>
        <taxon>Burkholderiales</taxon>
        <taxon>Comamonadaceae</taxon>
        <taxon>Rhodoferax</taxon>
    </lineage>
</organism>
<reference evidence="1 2" key="1">
    <citation type="submission" date="2017-01" db="EMBL/GenBank/DDBJ databases">
        <title>Genome sequence of Rhodoferax antarcticus ANT.BR, a psychrophilic purple nonsulfur bacterium from an Antarctic microbial mat.</title>
        <authorList>
            <person name="Baker J."/>
            <person name="Riester C."/>
            <person name="Skinner B."/>
            <person name="Newell A."/>
            <person name="Swingley W."/>
            <person name="Madigan M."/>
            <person name="Jung D."/>
            <person name="Asao M."/>
            <person name="Chen M."/>
            <person name="Loughlin P."/>
            <person name="Pan H."/>
            <person name="Lin S."/>
            <person name="Li N."/>
            <person name="Shaw J."/>
            <person name="Prado M."/>
            <person name="Sherman C."/>
            <person name="Li X."/>
            <person name="Tang J."/>
            <person name="Blankenship R."/>
            <person name="Zhao T."/>
            <person name="Touchman J."/>
            <person name="Sattley M."/>
        </authorList>
    </citation>
    <scope>NUCLEOTIDE SEQUENCE [LARGE SCALE GENOMIC DNA]</scope>
    <source>
        <strain evidence="1 2">ANT.BR</strain>
    </source>
</reference>
<keyword evidence="2" id="KW-1185">Reference proteome</keyword>
<evidence type="ECO:0000313" key="1">
    <source>
        <dbReference type="EMBL" id="OLP05927.1"/>
    </source>
</evidence>
<sequence length="48" mass="5622">MAARRQRSEQYLTLSQSRAHFFRQAKGLPQVRQILLGNSDFLRIFMGP</sequence>
<dbReference type="Proteomes" id="UP000185911">
    <property type="component" value="Unassembled WGS sequence"/>
</dbReference>
<protein>
    <submittedName>
        <fullName evidence="1">Uncharacterized protein</fullName>
    </submittedName>
</protein>
<evidence type="ECO:0000313" key="2">
    <source>
        <dbReference type="Proteomes" id="UP000185911"/>
    </source>
</evidence>
<proteinExistence type="predicted"/>
<accession>A0A1Q8YD22</accession>
<name>A0A1Q8YD22_9BURK</name>
<dbReference type="EMBL" id="MSYM01000013">
    <property type="protein sequence ID" value="OLP05927.1"/>
    <property type="molecule type" value="Genomic_DNA"/>
</dbReference>